<evidence type="ECO:0000259" key="7">
    <source>
        <dbReference type="PROSITE" id="PS50850"/>
    </source>
</evidence>
<dbReference type="EMBL" id="NPIC01000003">
    <property type="protein sequence ID" value="RDL37535.1"/>
    <property type="molecule type" value="Genomic_DNA"/>
</dbReference>
<keyword evidence="4 6" id="KW-0472">Membrane</keyword>
<dbReference type="CDD" id="cd06174">
    <property type="entry name" value="MFS"/>
    <property type="match status" value="1"/>
</dbReference>
<comment type="subcellular location">
    <subcellularLocation>
        <location evidence="1">Membrane</location>
        <topology evidence="1">Multi-pass membrane protein</topology>
    </subcellularLocation>
</comment>
<feature type="transmembrane region" description="Helical" evidence="6">
    <location>
        <begin position="309"/>
        <end position="328"/>
    </location>
</feature>
<dbReference type="RefSeq" id="XP_031870191.1">
    <property type="nucleotide sequence ID" value="XM_032013591.1"/>
</dbReference>
<dbReference type="PANTHER" id="PTHR23507">
    <property type="entry name" value="ZGC:174356"/>
    <property type="match status" value="1"/>
</dbReference>
<dbReference type="STRING" id="2656787.A0A370TPT2"/>
<feature type="transmembrane region" description="Helical" evidence="6">
    <location>
        <begin position="348"/>
        <end position="370"/>
    </location>
</feature>
<dbReference type="Gene3D" id="1.20.1250.20">
    <property type="entry name" value="MFS general substrate transporter like domains"/>
    <property type="match status" value="1"/>
</dbReference>
<dbReference type="PANTHER" id="PTHR23507:SF1">
    <property type="entry name" value="FI18259P1-RELATED"/>
    <property type="match status" value="1"/>
</dbReference>
<accession>A0A370TPT2</accession>
<dbReference type="Pfam" id="PF07690">
    <property type="entry name" value="MFS_1"/>
    <property type="match status" value="1"/>
</dbReference>
<feature type="transmembrane region" description="Helical" evidence="6">
    <location>
        <begin position="139"/>
        <end position="164"/>
    </location>
</feature>
<dbReference type="InterPro" id="IPR011701">
    <property type="entry name" value="MFS"/>
</dbReference>
<evidence type="ECO:0000256" key="6">
    <source>
        <dbReference type="SAM" id="Phobius"/>
    </source>
</evidence>
<keyword evidence="2 6" id="KW-0812">Transmembrane</keyword>
<feature type="transmembrane region" description="Helical" evidence="6">
    <location>
        <begin position="233"/>
        <end position="253"/>
    </location>
</feature>
<feature type="transmembrane region" description="Helical" evidence="6">
    <location>
        <begin position="415"/>
        <end position="437"/>
    </location>
</feature>
<feature type="domain" description="Major facilitator superfamily (MFS) profile" evidence="7">
    <location>
        <begin position="48"/>
        <end position="509"/>
    </location>
</feature>
<feature type="transmembrane region" description="Helical" evidence="6">
    <location>
        <begin position="170"/>
        <end position="193"/>
    </location>
</feature>
<keyword evidence="3 6" id="KW-1133">Transmembrane helix</keyword>
<evidence type="ECO:0000313" key="8">
    <source>
        <dbReference type="EMBL" id="RDL37535.1"/>
    </source>
</evidence>
<dbReference type="InterPro" id="IPR020846">
    <property type="entry name" value="MFS_dom"/>
</dbReference>
<gene>
    <name evidence="8" type="ORF">BP5553_04968</name>
</gene>
<organism evidence="8 9">
    <name type="scientific">Venustampulla echinocandica</name>
    <dbReference type="NCBI Taxonomy" id="2656787"/>
    <lineage>
        <taxon>Eukaryota</taxon>
        <taxon>Fungi</taxon>
        <taxon>Dikarya</taxon>
        <taxon>Ascomycota</taxon>
        <taxon>Pezizomycotina</taxon>
        <taxon>Leotiomycetes</taxon>
        <taxon>Helotiales</taxon>
        <taxon>Pleuroascaceae</taxon>
        <taxon>Venustampulla</taxon>
    </lineage>
</organism>
<keyword evidence="9" id="KW-1185">Reference proteome</keyword>
<dbReference type="SUPFAM" id="SSF103473">
    <property type="entry name" value="MFS general substrate transporter"/>
    <property type="match status" value="1"/>
</dbReference>
<evidence type="ECO:0000256" key="5">
    <source>
        <dbReference type="SAM" id="MobiDB-lite"/>
    </source>
</evidence>
<dbReference type="GeneID" id="43597817"/>
<feature type="region of interest" description="Disordered" evidence="5">
    <location>
        <begin position="1"/>
        <end position="21"/>
    </location>
</feature>
<reference evidence="8 9" key="1">
    <citation type="journal article" date="2018" name="IMA Fungus">
        <title>IMA Genome-F 9: Draft genome sequence of Annulohypoxylon stygium, Aspergillus mulundensis, Berkeleyomyces basicola (syn. Thielaviopsis basicola), Ceratocystis smalleyi, two Cercospora beticola strains, Coleophoma cylindrospora, Fusarium fracticaudum, Phialophora cf. hyalina, and Morchella septimelata.</title>
        <authorList>
            <person name="Wingfield B.D."/>
            <person name="Bills G.F."/>
            <person name="Dong Y."/>
            <person name="Huang W."/>
            <person name="Nel W.J."/>
            <person name="Swalarsk-Parry B.S."/>
            <person name="Vaghefi N."/>
            <person name="Wilken P.M."/>
            <person name="An Z."/>
            <person name="de Beer Z.W."/>
            <person name="De Vos L."/>
            <person name="Chen L."/>
            <person name="Duong T.A."/>
            <person name="Gao Y."/>
            <person name="Hammerbacher A."/>
            <person name="Kikkert J.R."/>
            <person name="Li Y."/>
            <person name="Li H."/>
            <person name="Li K."/>
            <person name="Li Q."/>
            <person name="Liu X."/>
            <person name="Ma X."/>
            <person name="Naidoo K."/>
            <person name="Pethybridge S.J."/>
            <person name="Sun J."/>
            <person name="Steenkamp E.T."/>
            <person name="van der Nest M.A."/>
            <person name="van Wyk S."/>
            <person name="Wingfield M.J."/>
            <person name="Xiong C."/>
            <person name="Yue Q."/>
            <person name="Zhang X."/>
        </authorList>
    </citation>
    <scope>NUCLEOTIDE SEQUENCE [LARGE SCALE GENOMIC DNA]</scope>
    <source>
        <strain evidence="8 9">BP 5553</strain>
    </source>
</reference>
<feature type="transmembrane region" description="Helical" evidence="6">
    <location>
        <begin position="39"/>
        <end position="61"/>
    </location>
</feature>
<feature type="transmembrane region" description="Helical" evidence="6">
    <location>
        <begin position="449"/>
        <end position="472"/>
    </location>
</feature>
<dbReference type="Proteomes" id="UP000254866">
    <property type="component" value="Unassembled WGS sequence"/>
</dbReference>
<evidence type="ECO:0000256" key="3">
    <source>
        <dbReference type="ARBA" id="ARBA00022989"/>
    </source>
</evidence>
<dbReference type="GO" id="GO:0016020">
    <property type="term" value="C:membrane"/>
    <property type="evidence" value="ECO:0007669"/>
    <property type="project" value="UniProtKB-SubCell"/>
</dbReference>
<feature type="transmembrane region" description="Helical" evidence="6">
    <location>
        <begin position="205"/>
        <end position="227"/>
    </location>
</feature>
<protein>
    <recommendedName>
        <fullName evidence="7">Major facilitator superfamily (MFS) profile domain-containing protein</fullName>
    </recommendedName>
</protein>
<name>A0A370TPT2_9HELO</name>
<dbReference type="GO" id="GO:0022857">
    <property type="term" value="F:transmembrane transporter activity"/>
    <property type="evidence" value="ECO:0007669"/>
    <property type="project" value="InterPro"/>
</dbReference>
<dbReference type="PROSITE" id="PS50850">
    <property type="entry name" value="MFS"/>
    <property type="match status" value="1"/>
</dbReference>
<dbReference type="InterPro" id="IPR036259">
    <property type="entry name" value="MFS_trans_sf"/>
</dbReference>
<feature type="transmembrane region" description="Helical" evidence="6">
    <location>
        <begin position="107"/>
        <end position="127"/>
    </location>
</feature>
<feature type="transmembrane region" description="Helical" evidence="6">
    <location>
        <begin position="391"/>
        <end position="409"/>
    </location>
</feature>
<evidence type="ECO:0000313" key="9">
    <source>
        <dbReference type="Proteomes" id="UP000254866"/>
    </source>
</evidence>
<proteinExistence type="predicted"/>
<comment type="caution">
    <text evidence="8">The sequence shown here is derived from an EMBL/GenBank/DDBJ whole genome shotgun (WGS) entry which is preliminary data.</text>
</comment>
<evidence type="ECO:0000256" key="1">
    <source>
        <dbReference type="ARBA" id="ARBA00004141"/>
    </source>
</evidence>
<sequence>MASSRYEREEGSPLLDIGPPPRSSPNRILTFFRRTRSPLVMVALLFVIIFIMAFGGILMGLGGLRLFEDIACHYYFNDIEGEGHIGFDEPIDEKICKADGVQNQLNILFGVLQLLTPIPGLLTTIPYGLLADRVGRKPVFLLSMAGLILAGIFNITVILFWKVIPLRWIWLSPVFMFIGGGEAVASMTFYTIGCDITTEATRANFFLVGAAAGLMAELFGPTVAGAIMMKSPWVALILGFILVVMGAGFVVVIPETLHLRVSEPSGMLVKISPAERDLSPSRKIDDSTFFTSLKSQFLDSFNQARSATIVLRSLPVLLLLFTSIVQPFTRQSGELSVRYISKRYSWEIREVGFLLSIRALVNIVLLLAIIPLLSKFLMDRLHFTSKGKDLILSRFSVLMLAAGATVVGISPTIGLGVVGMIILTLGTGFASLTRSLITTLVDKQHTGRLYAAISVVETLGALIAGPMINWLYTIGINKGGGWIGLPYVCLAVITLVAGSGVWIFGYLETKGWGDYQPVPVGDGYLDDLENLDAVSENTVPLRTDQSDEEL</sequence>
<evidence type="ECO:0000256" key="2">
    <source>
        <dbReference type="ARBA" id="ARBA00022692"/>
    </source>
</evidence>
<evidence type="ECO:0000256" key="4">
    <source>
        <dbReference type="ARBA" id="ARBA00023136"/>
    </source>
</evidence>
<dbReference type="AlphaFoldDB" id="A0A370TPT2"/>
<feature type="transmembrane region" description="Helical" evidence="6">
    <location>
        <begin position="484"/>
        <end position="507"/>
    </location>
</feature>
<dbReference type="OrthoDB" id="3026777at2759"/>
<feature type="compositionally biased region" description="Basic and acidic residues" evidence="5">
    <location>
        <begin position="1"/>
        <end position="11"/>
    </location>
</feature>